<reference evidence="1 2" key="1">
    <citation type="submission" date="2016-06" db="EMBL/GenBank/DDBJ databases">
        <title>Genome sequence of Clostridium acetireducens DSM 10703.</title>
        <authorList>
            <person name="Poehlein A."/>
            <person name="Fluechter S."/>
            <person name="Duerre P."/>
            <person name="Daniel R."/>
        </authorList>
    </citation>
    <scope>NUCLEOTIDE SEQUENCE [LARGE SCALE GENOMIC DNA]</scope>
    <source>
        <strain evidence="1 2">DSM 10703</strain>
    </source>
</reference>
<dbReference type="PATRIC" id="fig|1121290.3.peg.877"/>
<sequence>MRRMKLYIKIILIGLLFILILKEVIPRINIMRMGYSSKRVYEFLTSERNRRKTYLDAANLNGGTSQNACVFFVSEVLRNNNYEVPKSMGNTGEFISFLKEKGWKKRKNYKRLKPGNVCFTTDESGNNKDIPTHTYIFMGWVEEGKYDYAYICDNQAKDYKNKIYHIRNINCIDRIKGNTKEAFSFFMTID</sequence>
<dbReference type="EMBL" id="LZFO01000009">
    <property type="protein sequence ID" value="OFI06710.1"/>
    <property type="molecule type" value="Genomic_DNA"/>
</dbReference>
<evidence type="ECO:0000313" key="2">
    <source>
        <dbReference type="Proteomes" id="UP000175744"/>
    </source>
</evidence>
<accession>A0A1E8EZW9</accession>
<comment type="caution">
    <text evidence="1">The sequence shown here is derived from an EMBL/GenBank/DDBJ whole genome shotgun (WGS) entry which is preliminary data.</text>
</comment>
<gene>
    <name evidence="1" type="ORF">CLOACE_08650</name>
</gene>
<keyword evidence="2" id="KW-1185">Reference proteome</keyword>
<dbReference type="AlphaFoldDB" id="A0A1E8EZW9"/>
<evidence type="ECO:0008006" key="3">
    <source>
        <dbReference type="Google" id="ProtNLM"/>
    </source>
</evidence>
<evidence type="ECO:0000313" key="1">
    <source>
        <dbReference type="EMBL" id="OFI06710.1"/>
    </source>
</evidence>
<organism evidence="1 2">
    <name type="scientific">Clostridium acetireducens DSM 10703</name>
    <dbReference type="NCBI Taxonomy" id="1121290"/>
    <lineage>
        <taxon>Bacteria</taxon>
        <taxon>Bacillati</taxon>
        <taxon>Bacillota</taxon>
        <taxon>Clostridia</taxon>
        <taxon>Eubacteriales</taxon>
        <taxon>Clostridiaceae</taxon>
        <taxon>Clostridium</taxon>
    </lineage>
</organism>
<protein>
    <recommendedName>
        <fullName evidence="3">Bacteriophage peptidoglycan hydrolase</fullName>
    </recommendedName>
</protein>
<name>A0A1E8EZW9_9CLOT</name>
<proteinExistence type="predicted"/>
<dbReference type="Proteomes" id="UP000175744">
    <property type="component" value="Unassembled WGS sequence"/>
</dbReference>
<dbReference type="RefSeq" id="WP_070109816.1">
    <property type="nucleotide sequence ID" value="NZ_LZFO01000009.1"/>
</dbReference>
<dbReference type="OrthoDB" id="1938239at2"/>